<dbReference type="GO" id="GO:0030955">
    <property type="term" value="F:potassium ion binding"/>
    <property type="evidence" value="ECO:0007669"/>
    <property type="project" value="UniProtKB-UniRule"/>
</dbReference>
<evidence type="ECO:0000256" key="13">
    <source>
        <dbReference type="RuleBase" id="RU000504"/>
    </source>
</evidence>
<evidence type="ECO:0000256" key="1">
    <source>
        <dbReference type="ARBA" id="ARBA00004997"/>
    </source>
</evidence>
<evidence type="ECO:0000259" key="14">
    <source>
        <dbReference type="Pfam" id="PF00224"/>
    </source>
</evidence>
<dbReference type="InterPro" id="IPR015806">
    <property type="entry name" value="Pyrv_Knase_insert_dom_sf"/>
</dbReference>
<dbReference type="FunFam" id="2.40.33.10:FF:000001">
    <property type="entry name" value="Pyruvate kinase"/>
    <property type="match status" value="1"/>
</dbReference>
<dbReference type="InterPro" id="IPR040442">
    <property type="entry name" value="Pyrv_kinase-like_dom_sf"/>
</dbReference>
<dbReference type="PANTHER" id="PTHR11817">
    <property type="entry name" value="PYRUVATE KINASE"/>
    <property type="match status" value="1"/>
</dbReference>
<evidence type="ECO:0000256" key="4">
    <source>
        <dbReference type="ARBA" id="ARBA00022679"/>
    </source>
</evidence>
<dbReference type="AlphaFoldDB" id="A0A0N0MBJ1"/>
<dbReference type="PRINTS" id="PR01050">
    <property type="entry name" value="PYRUVTKNASE"/>
</dbReference>
<evidence type="ECO:0000256" key="8">
    <source>
        <dbReference type="ARBA" id="ARBA00022840"/>
    </source>
</evidence>
<name>A0A0N0MBJ1_9HYPH</name>
<dbReference type="SUPFAM" id="SSF50800">
    <property type="entry name" value="PK beta-barrel domain-like"/>
    <property type="match status" value="1"/>
</dbReference>
<evidence type="ECO:0000259" key="15">
    <source>
        <dbReference type="Pfam" id="PF02887"/>
    </source>
</evidence>
<keyword evidence="11 16" id="KW-0670">Pyruvate</keyword>
<dbReference type="Pfam" id="PF00224">
    <property type="entry name" value="PK"/>
    <property type="match status" value="1"/>
</dbReference>
<evidence type="ECO:0000313" key="17">
    <source>
        <dbReference type="Proteomes" id="UP000037822"/>
    </source>
</evidence>
<dbReference type="OrthoDB" id="9812123at2"/>
<evidence type="ECO:0000256" key="2">
    <source>
        <dbReference type="ARBA" id="ARBA00008663"/>
    </source>
</evidence>
<dbReference type="InterPro" id="IPR015793">
    <property type="entry name" value="Pyrv_Knase_brl"/>
</dbReference>
<keyword evidence="8" id="KW-0067">ATP-binding</keyword>
<reference evidence="16 17" key="1">
    <citation type="submission" date="2015-07" db="EMBL/GenBank/DDBJ databases">
        <title>Whole genome sequencing of Bosea vaviloviae isolated from cave pool.</title>
        <authorList>
            <person name="Tan N.E.H."/>
            <person name="Lee Y.P."/>
            <person name="Gan H.M."/>
            <person name="Barton H."/>
            <person name="Savka M.A."/>
        </authorList>
    </citation>
    <scope>NUCLEOTIDE SEQUENCE [LARGE SCALE GENOMIC DNA]</scope>
    <source>
        <strain evidence="16 17">SD260</strain>
    </source>
</reference>
<keyword evidence="9 13" id="KW-0460">Magnesium</keyword>
<dbReference type="UniPathway" id="UPA00109">
    <property type="reaction ID" value="UER00188"/>
</dbReference>
<dbReference type="GO" id="GO:0005524">
    <property type="term" value="F:ATP binding"/>
    <property type="evidence" value="ECO:0007669"/>
    <property type="project" value="UniProtKB-KW"/>
</dbReference>
<dbReference type="RefSeq" id="WP_054208938.1">
    <property type="nucleotide sequence ID" value="NZ_LGSZ01000032.1"/>
</dbReference>
<dbReference type="EMBL" id="LGSZ01000032">
    <property type="protein sequence ID" value="KPH81004.1"/>
    <property type="molecule type" value="Genomic_DNA"/>
</dbReference>
<dbReference type="EC" id="2.7.1.40" evidence="3 12"/>
<comment type="similarity">
    <text evidence="2 13">Belongs to the pyruvate kinase family.</text>
</comment>
<keyword evidence="5" id="KW-0479">Metal-binding</keyword>
<evidence type="ECO:0000256" key="3">
    <source>
        <dbReference type="ARBA" id="ARBA00012142"/>
    </source>
</evidence>
<feature type="domain" description="Pyruvate kinase C-terminal" evidence="15">
    <location>
        <begin position="356"/>
        <end position="468"/>
    </location>
</feature>
<gene>
    <name evidence="16" type="ORF">AE618_10130</name>
</gene>
<keyword evidence="6" id="KW-0547">Nucleotide-binding</keyword>
<dbReference type="InterPro" id="IPR015795">
    <property type="entry name" value="Pyrv_Knase_C"/>
</dbReference>
<evidence type="ECO:0000256" key="5">
    <source>
        <dbReference type="ARBA" id="ARBA00022723"/>
    </source>
</evidence>
<dbReference type="GO" id="GO:0016301">
    <property type="term" value="F:kinase activity"/>
    <property type="evidence" value="ECO:0007669"/>
    <property type="project" value="UniProtKB-KW"/>
</dbReference>
<dbReference type="GO" id="GO:0004743">
    <property type="term" value="F:pyruvate kinase activity"/>
    <property type="evidence" value="ECO:0007669"/>
    <property type="project" value="UniProtKB-UniRule"/>
</dbReference>
<dbReference type="GO" id="GO:0000287">
    <property type="term" value="F:magnesium ion binding"/>
    <property type="evidence" value="ECO:0007669"/>
    <property type="project" value="UniProtKB-UniRule"/>
</dbReference>
<dbReference type="NCBIfam" id="NF004491">
    <property type="entry name" value="PRK05826.1"/>
    <property type="match status" value="1"/>
</dbReference>
<dbReference type="Gene3D" id="3.20.20.60">
    <property type="entry name" value="Phosphoenolpyruvate-binding domains"/>
    <property type="match status" value="1"/>
</dbReference>
<dbReference type="InterPro" id="IPR001697">
    <property type="entry name" value="Pyr_Knase"/>
</dbReference>
<dbReference type="NCBIfam" id="NF004978">
    <property type="entry name" value="PRK06354.1"/>
    <property type="match status" value="1"/>
</dbReference>
<evidence type="ECO:0000256" key="7">
    <source>
        <dbReference type="ARBA" id="ARBA00022777"/>
    </source>
</evidence>
<accession>A0A0N0MBJ1</accession>
<protein>
    <recommendedName>
        <fullName evidence="3 12">Pyruvate kinase</fullName>
        <ecNumber evidence="3 12">2.7.1.40</ecNumber>
    </recommendedName>
</protein>
<keyword evidence="7 13" id="KW-0418">Kinase</keyword>
<evidence type="ECO:0000256" key="12">
    <source>
        <dbReference type="NCBIfam" id="TIGR01064"/>
    </source>
</evidence>
<proteinExistence type="inferred from homology"/>
<comment type="caution">
    <text evidence="16">The sequence shown here is derived from an EMBL/GenBank/DDBJ whole genome shotgun (WGS) entry which is preliminary data.</text>
</comment>
<dbReference type="InterPro" id="IPR036918">
    <property type="entry name" value="Pyrv_Knase_C_sf"/>
</dbReference>
<feature type="domain" description="Pyruvate kinase barrel" evidence="14">
    <location>
        <begin position="5"/>
        <end position="323"/>
    </location>
</feature>
<sequence>MKRERRIKIIATLGPASATPEMCAKLFAAGVDVFRINMSHTQRETLPATIAMLRALETQFRRPVGILADLQGPKLRVGAFGGDGGVTLENGARFTLDSDPAPGTQKRVHLPHPEILTALEPGHVVILDDGKLRLVVEKASPTQAVTRVVVGGRLSSRKGVSLPDTTIAVSAMTDKDRSDAEAAAEAGVDWIALSFVQRPEDMADLRKIVQGRALAMAKIEKPQALLRLEEIIDASDSIMVARGDLGVEMPLEKVPGTQKRITRMCRRKGKPVIVATQMLESMITSPVPTRAEVSDVATAVFEGADAVMLSAESAAGQFPIEAVSMMNRIAEEVESESVYRSILEAQRAEPEATGADAIAKAAHEVADALNLKIIAAWTSSGSTAFRLARERPNSTVIALTPNRATARRLTLVWGVHAVVTKDASDIDDMASRACKFAVREKFAKLGDRIIVVAGVPFGTPGATNMVRIAFVAKEHVEKA</sequence>
<evidence type="ECO:0000256" key="11">
    <source>
        <dbReference type="ARBA" id="ARBA00023317"/>
    </source>
</evidence>
<dbReference type="Proteomes" id="UP000037822">
    <property type="component" value="Unassembled WGS sequence"/>
</dbReference>
<dbReference type="Pfam" id="PF02887">
    <property type="entry name" value="PK_C"/>
    <property type="match status" value="1"/>
</dbReference>
<keyword evidence="17" id="KW-1185">Reference proteome</keyword>
<dbReference type="SUPFAM" id="SSF52935">
    <property type="entry name" value="PK C-terminal domain-like"/>
    <property type="match status" value="1"/>
</dbReference>
<comment type="catalytic activity">
    <reaction evidence="13">
        <text>pyruvate + ATP = phosphoenolpyruvate + ADP + H(+)</text>
        <dbReference type="Rhea" id="RHEA:18157"/>
        <dbReference type="ChEBI" id="CHEBI:15361"/>
        <dbReference type="ChEBI" id="CHEBI:15378"/>
        <dbReference type="ChEBI" id="CHEBI:30616"/>
        <dbReference type="ChEBI" id="CHEBI:58702"/>
        <dbReference type="ChEBI" id="CHEBI:456216"/>
        <dbReference type="EC" id="2.7.1.40"/>
    </reaction>
</comment>
<evidence type="ECO:0000256" key="6">
    <source>
        <dbReference type="ARBA" id="ARBA00022741"/>
    </source>
</evidence>
<evidence type="ECO:0000256" key="10">
    <source>
        <dbReference type="ARBA" id="ARBA00023152"/>
    </source>
</evidence>
<dbReference type="InterPro" id="IPR011037">
    <property type="entry name" value="Pyrv_Knase-like_insert_dom_sf"/>
</dbReference>
<dbReference type="SUPFAM" id="SSF51621">
    <property type="entry name" value="Phosphoenolpyruvate/pyruvate domain"/>
    <property type="match status" value="1"/>
</dbReference>
<dbReference type="NCBIfam" id="TIGR01064">
    <property type="entry name" value="pyruv_kin"/>
    <property type="match status" value="1"/>
</dbReference>
<dbReference type="Gene3D" id="3.40.1380.20">
    <property type="entry name" value="Pyruvate kinase, C-terminal domain"/>
    <property type="match status" value="1"/>
</dbReference>
<comment type="pathway">
    <text evidence="1 13">Carbohydrate degradation; glycolysis; pyruvate from D-glyceraldehyde 3-phosphate: step 5/5.</text>
</comment>
<keyword evidence="4 13" id="KW-0808">Transferase</keyword>
<evidence type="ECO:0000256" key="9">
    <source>
        <dbReference type="ARBA" id="ARBA00022842"/>
    </source>
</evidence>
<dbReference type="PATRIC" id="fig|1526658.3.peg.691"/>
<dbReference type="NCBIfam" id="NF004886">
    <property type="entry name" value="PRK06247.1"/>
    <property type="match status" value="1"/>
</dbReference>
<keyword evidence="10 13" id="KW-0324">Glycolysis</keyword>
<dbReference type="InterPro" id="IPR015813">
    <property type="entry name" value="Pyrv/PenolPyrv_kinase-like_dom"/>
</dbReference>
<evidence type="ECO:0000313" key="16">
    <source>
        <dbReference type="EMBL" id="KPH81004.1"/>
    </source>
</evidence>
<organism evidence="16 17">
    <name type="scientific">Bosea vaviloviae</name>
    <dbReference type="NCBI Taxonomy" id="1526658"/>
    <lineage>
        <taxon>Bacteria</taxon>
        <taxon>Pseudomonadati</taxon>
        <taxon>Pseudomonadota</taxon>
        <taxon>Alphaproteobacteria</taxon>
        <taxon>Hyphomicrobiales</taxon>
        <taxon>Boseaceae</taxon>
        <taxon>Bosea</taxon>
    </lineage>
</organism>
<dbReference type="Gene3D" id="2.40.33.10">
    <property type="entry name" value="PK beta-barrel domain-like"/>
    <property type="match status" value="1"/>
</dbReference>